<comment type="subcellular location">
    <subcellularLocation>
        <location evidence="1">Cytoplasm</location>
        <location evidence="1">Cytoskeleton</location>
        <location evidence="1">Cilium axoneme</location>
    </subcellularLocation>
</comment>
<evidence type="ECO:0000256" key="1">
    <source>
        <dbReference type="ARBA" id="ARBA00004430"/>
    </source>
</evidence>
<dbReference type="eggNOG" id="ENOG502T6TR">
    <property type="taxonomic scope" value="Eukaryota"/>
</dbReference>
<evidence type="ECO:0000256" key="2">
    <source>
        <dbReference type="ARBA" id="ARBA00022490"/>
    </source>
</evidence>
<evidence type="ECO:0000313" key="7">
    <source>
        <dbReference type="EMBL" id="OAJ37437.1"/>
    </source>
</evidence>
<dbReference type="Proteomes" id="UP000077115">
    <property type="component" value="Unassembled WGS sequence"/>
</dbReference>
<dbReference type="Pfam" id="PF10629">
    <property type="entry name" value="CMI2B-like"/>
    <property type="match status" value="1"/>
</dbReference>
<dbReference type="GO" id="GO:0005930">
    <property type="term" value="C:axoneme"/>
    <property type="evidence" value="ECO:0007669"/>
    <property type="project" value="UniProtKB-SubCell"/>
</dbReference>
<evidence type="ECO:0000256" key="3">
    <source>
        <dbReference type="ARBA" id="ARBA00023212"/>
    </source>
</evidence>
<organism evidence="7 8">
    <name type="scientific">Batrachochytrium dendrobatidis (strain JEL423)</name>
    <dbReference type="NCBI Taxonomy" id="403673"/>
    <lineage>
        <taxon>Eukaryota</taxon>
        <taxon>Fungi</taxon>
        <taxon>Fungi incertae sedis</taxon>
        <taxon>Chytridiomycota</taxon>
        <taxon>Chytridiomycota incertae sedis</taxon>
        <taxon>Chytridiomycetes</taxon>
        <taxon>Rhizophydiales</taxon>
        <taxon>Rhizophydiales incertae sedis</taxon>
        <taxon>Batrachochytrium</taxon>
    </lineage>
</organism>
<dbReference type="PANTHER" id="PTHR22146:SF8">
    <property type="entry name" value="PROTEIN FAM166B"/>
    <property type="match status" value="1"/>
</dbReference>
<evidence type="ECO:0000256" key="4">
    <source>
        <dbReference type="ARBA" id="ARBA00023273"/>
    </source>
</evidence>
<reference evidence="7 8" key="1">
    <citation type="submission" date="2006-10" db="EMBL/GenBank/DDBJ databases">
        <title>The Genome Sequence of Batrachochytrium dendrobatidis JEL423.</title>
        <authorList>
            <consortium name="The Broad Institute Genome Sequencing Platform"/>
            <person name="Birren B."/>
            <person name="Lander E."/>
            <person name="Galagan J."/>
            <person name="Cuomo C."/>
            <person name="Devon K."/>
            <person name="Jaffe D."/>
            <person name="Butler J."/>
            <person name="Alvarez P."/>
            <person name="Gnerre S."/>
            <person name="Grabherr M."/>
            <person name="Kleber M."/>
            <person name="Mauceli E."/>
            <person name="Brockman W."/>
            <person name="Young S."/>
            <person name="LaButti K."/>
            <person name="Sykes S."/>
            <person name="DeCaprio D."/>
            <person name="Crawford M."/>
            <person name="Koehrsen M."/>
            <person name="Engels R."/>
            <person name="Montgomery P."/>
            <person name="Pearson M."/>
            <person name="Howarth C."/>
            <person name="Larson L."/>
            <person name="White J."/>
            <person name="O'Leary S."/>
            <person name="Kodira C."/>
            <person name="Zeng Q."/>
            <person name="Yandava C."/>
            <person name="Alvarado L."/>
            <person name="Longcore J."/>
            <person name="James T."/>
        </authorList>
    </citation>
    <scope>NUCLEOTIDE SEQUENCE [LARGE SCALE GENOMIC DNA]</scope>
    <source>
        <strain evidence="7 8">JEL423</strain>
    </source>
</reference>
<evidence type="ECO:0000259" key="6">
    <source>
        <dbReference type="Pfam" id="PF10629"/>
    </source>
</evidence>
<keyword evidence="4" id="KW-0966">Cell projection</keyword>
<sequence>MKLQDDTACIATPGFAGFVPSMKYQFGLTYGNATRHILHTDPSLKKGSIQQDYARRVRAAKAGTAISSPQDSQHMHAAGEDTDTHIWKGRNKYATGDDRFSFPPVPGYTGYIPRSQEYFGKPYVETTNASLANFQRMLKSKNQLPPRILNIKADRERMQKIQSSKIGPIKETLGTLKPPAWNMGISNSSSYQNTHTEDMSPYRLPVNHPQKTFISGYTGFVPRLQNHFGKSYSHSVRSAIDEFTYHPEKKSPYAAPNQ</sequence>
<dbReference type="VEuPathDB" id="FungiDB:BDEG_21455"/>
<keyword evidence="2" id="KW-0963">Cytoplasm</keyword>
<feature type="domain" description="Ciliary microtubule inner protein 2A-C-like" evidence="6">
    <location>
        <begin position="13"/>
        <end position="40"/>
    </location>
</feature>
<keyword evidence="3" id="KW-0206">Cytoskeleton</keyword>
<dbReference type="AlphaFoldDB" id="A0A177WBF3"/>
<dbReference type="PANTHER" id="PTHR22146">
    <property type="entry name" value="CAT EYE SYNDROME CRITICAL REGION PROTEIN 6"/>
    <property type="match status" value="1"/>
</dbReference>
<gene>
    <name evidence="7" type="ORF">BDEG_21455</name>
</gene>
<name>A0A177WBF3_BATDL</name>
<comment type="similarity">
    <text evidence="5">Belongs to the CIMIP2 family.</text>
</comment>
<protein>
    <recommendedName>
        <fullName evidence="6">Ciliary microtubule inner protein 2A-C-like domain-containing protein</fullName>
    </recommendedName>
</protein>
<dbReference type="OrthoDB" id="2019884at2759"/>
<evidence type="ECO:0000256" key="5">
    <source>
        <dbReference type="ARBA" id="ARBA00035661"/>
    </source>
</evidence>
<evidence type="ECO:0000313" key="8">
    <source>
        <dbReference type="Proteomes" id="UP000077115"/>
    </source>
</evidence>
<dbReference type="EMBL" id="DS022300">
    <property type="protein sequence ID" value="OAJ37437.1"/>
    <property type="molecule type" value="Genomic_DNA"/>
</dbReference>
<proteinExistence type="inferred from homology"/>
<accession>A0A177WBF3</accession>
<dbReference type="InterPro" id="IPR018902">
    <property type="entry name" value="CMI2A-C-like_dom"/>
</dbReference>
<reference evidence="7 8" key="2">
    <citation type="submission" date="2016-05" db="EMBL/GenBank/DDBJ databases">
        <title>Lineage-specific infection strategies underlie the spectrum of fungal disease in amphibians.</title>
        <authorList>
            <person name="Cuomo C.A."/>
            <person name="Farrer R.A."/>
            <person name="James T."/>
            <person name="Longcore J."/>
            <person name="Birren B."/>
        </authorList>
    </citation>
    <scope>NUCLEOTIDE SEQUENCE [LARGE SCALE GENOMIC DNA]</scope>
    <source>
        <strain evidence="7 8">JEL423</strain>
    </source>
</reference>